<organism evidence="1">
    <name type="scientific">marine sediment metagenome</name>
    <dbReference type="NCBI Taxonomy" id="412755"/>
    <lineage>
        <taxon>unclassified sequences</taxon>
        <taxon>metagenomes</taxon>
        <taxon>ecological metagenomes</taxon>
    </lineage>
</organism>
<name>A0A0F9G031_9ZZZZ</name>
<accession>A0A0F9G031</accession>
<dbReference type="EMBL" id="LAZR01028329">
    <property type="protein sequence ID" value="KKL62950.1"/>
    <property type="molecule type" value="Genomic_DNA"/>
</dbReference>
<proteinExistence type="predicted"/>
<dbReference type="AlphaFoldDB" id="A0A0F9G031"/>
<comment type="caution">
    <text evidence="1">The sequence shown here is derived from an EMBL/GenBank/DDBJ whole genome shotgun (WGS) entry which is preliminary data.</text>
</comment>
<sequence length="64" mass="7505">MAQDSEYHSDYDQGYIDGLTVYSHWKDGEQLVGSTGNTLRSAISNRKDNYNYREELDIRRKDND</sequence>
<evidence type="ECO:0000313" key="1">
    <source>
        <dbReference type="EMBL" id="KKL62950.1"/>
    </source>
</evidence>
<protein>
    <submittedName>
        <fullName evidence="1">Uncharacterized protein</fullName>
    </submittedName>
</protein>
<reference evidence="1" key="1">
    <citation type="journal article" date="2015" name="Nature">
        <title>Complex archaea that bridge the gap between prokaryotes and eukaryotes.</title>
        <authorList>
            <person name="Spang A."/>
            <person name="Saw J.H."/>
            <person name="Jorgensen S.L."/>
            <person name="Zaremba-Niedzwiedzka K."/>
            <person name="Martijn J."/>
            <person name="Lind A.E."/>
            <person name="van Eijk R."/>
            <person name="Schleper C."/>
            <person name="Guy L."/>
            <person name="Ettema T.J."/>
        </authorList>
    </citation>
    <scope>NUCLEOTIDE SEQUENCE</scope>
</reference>
<gene>
    <name evidence="1" type="ORF">LCGC14_2180060</name>
</gene>